<dbReference type="InterPro" id="IPR016024">
    <property type="entry name" value="ARM-type_fold"/>
</dbReference>
<organism evidence="2">
    <name type="scientific">Prunus dulcis</name>
    <name type="common">Almond</name>
    <name type="synonym">Amygdalus dulcis</name>
    <dbReference type="NCBI Taxonomy" id="3755"/>
    <lineage>
        <taxon>Eukaryota</taxon>
        <taxon>Viridiplantae</taxon>
        <taxon>Streptophyta</taxon>
        <taxon>Embryophyta</taxon>
        <taxon>Tracheophyta</taxon>
        <taxon>Spermatophyta</taxon>
        <taxon>Magnoliopsida</taxon>
        <taxon>eudicotyledons</taxon>
        <taxon>Gunneridae</taxon>
        <taxon>Pentapetalae</taxon>
        <taxon>rosids</taxon>
        <taxon>fabids</taxon>
        <taxon>Rosales</taxon>
        <taxon>Rosaceae</taxon>
        <taxon>Amygdaloideae</taxon>
        <taxon>Amygdaleae</taxon>
        <taxon>Prunus</taxon>
    </lineage>
</organism>
<evidence type="ECO:0000259" key="1">
    <source>
        <dbReference type="Pfam" id="PF08389"/>
    </source>
</evidence>
<sequence>MVQEGGIECGSARISVLPLGALNWFWGLGRDPMVREAAGILTDYWPVTIPENPQRRAMANGSLAAVRWKRNAWKKSQAGGGKMELQMKVAQAVHVLNHDTESCNRVAANQWLVQFQQTDAAWEVATSILTSDFHHSFVSDYEVEFFAAQILKRKIQNEGCYLQSGAKDALLNALLVAAKRFSSGPHQLLTQICLALSALILRAAEHGKPVEQLFYSLQNLQTQVDGNVAVLEMLTVLPEEVLDNQNTDSKISSADRNQYGQELLSHTPMVLEFLLQQSEKGFDGGVQLHERNRKILRCLLSWVRAGCFSEIPHGLLPAHPLLNFVFNSLQVSSSFDLAIEVLVELVSRHEGLPHILLCRVHFLKEVLLMPALSNSDEKVVGGLACLLSEIGQAAPSLIVEASAEAVALADALLRSGFASYILGLDEDGAKQRKQVEDMFFPVFSALLDALLLRAQLEPGREVDDSMFNDEQGTPELPDGLVHFRMNLVELLVDICQLLRSATFVQKLFFVGWASANAPIPWKEVETKLFALNVAEVVLQEGQTFDFSVIMQLVTVLSTRPLDELKGIMCIVYRSLADVVGSYSKWISAFQTNARPLLLFLAAGISEPLSSSSCASALRKVCDDSSAFMCEASNLEILMWIGEGLEKRQLPMEDEEEVVSAVSLILGSITNKELKSNLLARLLSSSFEAIGKLVDEDNNHCLRQNPATYTQILNSGARGLYRMGTVFSHLATSMQSGPSADDCMLALLQVFWPMLEKLFWSEHMENGNLSTAACRALTQAIQSSASVVIEEFGNKEEYGPLFVTTLERFTHAASVMALNSSYICDQEPDLVEAYTNFASTYVRGTRKLYAAQLCIVAQHSRPCHTYLVGLASLLDSMTCTPEGSFSAMAIQVISHSGEGLVSNLIYALLGVSAMSRVHKCATILQQLAAICSLSERTTWKAILCWESLHGWLHSAVQALPAEYLKQGEVETLVPVWSKALAGAASDYIESRSCDGGQNSYGHMQGKGGRVLKRLVREFADSHRNAKVII</sequence>
<name>A0A4Y1R8Q3_PRUDU</name>
<reference evidence="2" key="1">
    <citation type="journal article" date="2019" name="Science">
        <title>Mutation of a bHLH transcription factor allowed almond domestication.</title>
        <authorList>
            <person name="Sanchez-Perez R."/>
            <person name="Pavan S."/>
            <person name="Mazzeo R."/>
            <person name="Moldovan C."/>
            <person name="Aiese Cigliano R."/>
            <person name="Del Cueto J."/>
            <person name="Ricciardi F."/>
            <person name="Lotti C."/>
            <person name="Ricciardi L."/>
            <person name="Dicenta F."/>
            <person name="Lopez-Marques R.L."/>
            <person name="Lindberg Moller B."/>
        </authorList>
    </citation>
    <scope>NUCLEOTIDE SEQUENCE</scope>
</reference>
<proteinExistence type="predicted"/>
<dbReference type="PANTHER" id="PTHR12363">
    <property type="entry name" value="TRANSPORTIN 3 AND IMPORTIN 13"/>
    <property type="match status" value="1"/>
</dbReference>
<gene>
    <name evidence="2" type="ORF">Prudu_010621</name>
</gene>
<evidence type="ECO:0000313" key="2">
    <source>
        <dbReference type="EMBL" id="BBH00591.1"/>
    </source>
</evidence>
<dbReference type="SUPFAM" id="SSF48371">
    <property type="entry name" value="ARM repeat"/>
    <property type="match status" value="1"/>
</dbReference>
<dbReference type="GO" id="GO:0005737">
    <property type="term" value="C:cytoplasm"/>
    <property type="evidence" value="ECO:0007669"/>
    <property type="project" value="TreeGrafter"/>
</dbReference>
<dbReference type="Gene3D" id="1.25.10.10">
    <property type="entry name" value="Leucine-rich Repeat Variant"/>
    <property type="match status" value="1"/>
</dbReference>
<protein>
    <submittedName>
        <fullName evidence="2">ARM repeat superfamily protein</fullName>
    </submittedName>
</protein>
<dbReference type="InterPro" id="IPR011989">
    <property type="entry name" value="ARM-like"/>
</dbReference>
<dbReference type="AlphaFoldDB" id="A0A4Y1R8Q3"/>
<dbReference type="InterPro" id="IPR051345">
    <property type="entry name" value="Importin_beta-like_NTR"/>
</dbReference>
<dbReference type="EMBL" id="AP019299">
    <property type="protein sequence ID" value="BBH00591.1"/>
    <property type="molecule type" value="Genomic_DNA"/>
</dbReference>
<dbReference type="PANTHER" id="PTHR12363:SF44">
    <property type="entry name" value="ARM REPEAT SUPERFAMILY PROTEIN"/>
    <property type="match status" value="1"/>
</dbReference>
<accession>A0A4Y1R8Q3</accession>
<dbReference type="GO" id="GO:0006606">
    <property type="term" value="P:protein import into nucleus"/>
    <property type="evidence" value="ECO:0007669"/>
    <property type="project" value="TreeGrafter"/>
</dbReference>
<dbReference type="InterPro" id="IPR013598">
    <property type="entry name" value="Exportin-1/Importin-b-like"/>
</dbReference>
<dbReference type="Pfam" id="PF08389">
    <property type="entry name" value="Xpo1"/>
    <property type="match status" value="1"/>
</dbReference>
<feature type="domain" description="Exportin-1/Importin-beta-like" evidence="1">
    <location>
        <begin position="186"/>
        <end position="342"/>
    </location>
</feature>